<keyword evidence="2" id="KW-1185">Reference proteome</keyword>
<sequence>MANRPPENWRAWMAEVARDVEAGILGPECAGAVEMYPESLLKATDSVLEAFEAEMRVLVEPSDEEAFGAVERVVLALNAVDGDAGHGGAGYCTEEREQLCEYIDLTLGEHGVDVAALAARRGINRAEITDAWRDW</sequence>
<gene>
    <name evidence="1" type="ORF">ACFQ63_28300</name>
</gene>
<accession>A0ABW6J3F7</accession>
<dbReference type="EMBL" id="JBHTRV010000025">
    <property type="protein sequence ID" value="MFE5983587.1"/>
    <property type="molecule type" value="Genomic_DNA"/>
</dbReference>
<proteinExistence type="predicted"/>
<comment type="caution">
    <text evidence="1">The sequence shown here is derived from an EMBL/GenBank/DDBJ whole genome shotgun (WGS) entry which is preliminary data.</text>
</comment>
<dbReference type="Proteomes" id="UP001600424">
    <property type="component" value="Unassembled WGS sequence"/>
</dbReference>
<protein>
    <submittedName>
        <fullName evidence="1">Uncharacterized protein</fullName>
    </submittedName>
</protein>
<reference evidence="1 2" key="1">
    <citation type="submission" date="2024-09" db="EMBL/GenBank/DDBJ databases">
        <title>The Natural Products Discovery Center: Release of the First 8490 Sequenced Strains for Exploring Actinobacteria Biosynthetic Diversity.</title>
        <authorList>
            <person name="Kalkreuter E."/>
            <person name="Kautsar S.A."/>
            <person name="Yang D."/>
            <person name="Bader C.D."/>
            <person name="Teijaro C.N."/>
            <person name="Fluegel L."/>
            <person name="Davis C.M."/>
            <person name="Simpson J.R."/>
            <person name="Lauterbach L."/>
            <person name="Steele A.D."/>
            <person name="Gui C."/>
            <person name="Meng S."/>
            <person name="Li G."/>
            <person name="Viehrig K."/>
            <person name="Ye F."/>
            <person name="Su P."/>
            <person name="Kiefer A.F."/>
            <person name="Nichols A."/>
            <person name="Cepeda A.J."/>
            <person name="Yan W."/>
            <person name="Fan B."/>
            <person name="Jiang Y."/>
            <person name="Adhikari A."/>
            <person name="Zheng C.-J."/>
            <person name="Schuster L."/>
            <person name="Cowan T.M."/>
            <person name="Smanski M.J."/>
            <person name="Chevrette M.G."/>
            <person name="De Carvalho L.P.S."/>
            <person name="Shen B."/>
        </authorList>
    </citation>
    <scope>NUCLEOTIDE SEQUENCE [LARGE SCALE GENOMIC DNA]</scope>
    <source>
        <strain evidence="1 2">NPDC056472</strain>
    </source>
</reference>
<dbReference type="RefSeq" id="WP_386250727.1">
    <property type="nucleotide sequence ID" value="NZ_JBHTRV010000025.1"/>
</dbReference>
<evidence type="ECO:0000313" key="1">
    <source>
        <dbReference type="EMBL" id="MFE5983587.1"/>
    </source>
</evidence>
<name>A0ABW6J3F7_STRWE</name>
<evidence type="ECO:0000313" key="2">
    <source>
        <dbReference type="Proteomes" id="UP001600424"/>
    </source>
</evidence>
<organism evidence="1 2">
    <name type="scientific">Streptomyces wedmorensis</name>
    <dbReference type="NCBI Taxonomy" id="43759"/>
    <lineage>
        <taxon>Bacteria</taxon>
        <taxon>Bacillati</taxon>
        <taxon>Actinomycetota</taxon>
        <taxon>Actinomycetes</taxon>
        <taxon>Kitasatosporales</taxon>
        <taxon>Streptomycetaceae</taxon>
        <taxon>Streptomyces</taxon>
    </lineage>
</organism>